<keyword evidence="1" id="KW-0472">Membrane</keyword>
<comment type="caution">
    <text evidence="2">The sequence shown here is derived from an EMBL/GenBank/DDBJ whole genome shotgun (WGS) entry which is preliminary data.</text>
</comment>
<keyword evidence="3" id="KW-1185">Reference proteome</keyword>
<name>A0A150GW89_GONPE</name>
<feature type="transmembrane region" description="Helical" evidence="1">
    <location>
        <begin position="61"/>
        <end position="80"/>
    </location>
</feature>
<organism evidence="2 3">
    <name type="scientific">Gonium pectorale</name>
    <name type="common">Green alga</name>
    <dbReference type="NCBI Taxonomy" id="33097"/>
    <lineage>
        <taxon>Eukaryota</taxon>
        <taxon>Viridiplantae</taxon>
        <taxon>Chlorophyta</taxon>
        <taxon>core chlorophytes</taxon>
        <taxon>Chlorophyceae</taxon>
        <taxon>CS clade</taxon>
        <taxon>Chlamydomonadales</taxon>
        <taxon>Volvocaceae</taxon>
        <taxon>Gonium</taxon>
    </lineage>
</organism>
<evidence type="ECO:0000313" key="2">
    <source>
        <dbReference type="EMBL" id="KXZ54023.1"/>
    </source>
</evidence>
<dbReference type="EMBL" id="LSYV01000006">
    <property type="protein sequence ID" value="KXZ54023.1"/>
    <property type="molecule type" value="Genomic_DNA"/>
</dbReference>
<keyword evidence="1" id="KW-0812">Transmembrane</keyword>
<gene>
    <name evidence="2" type="ORF">GPECTOR_5g133</name>
</gene>
<evidence type="ECO:0000313" key="3">
    <source>
        <dbReference type="Proteomes" id="UP000075714"/>
    </source>
</evidence>
<reference evidence="3" key="1">
    <citation type="journal article" date="2016" name="Nat. Commun.">
        <title>The Gonium pectorale genome demonstrates co-option of cell cycle regulation during the evolution of multicellularity.</title>
        <authorList>
            <person name="Hanschen E.R."/>
            <person name="Marriage T.N."/>
            <person name="Ferris P.J."/>
            <person name="Hamaji T."/>
            <person name="Toyoda A."/>
            <person name="Fujiyama A."/>
            <person name="Neme R."/>
            <person name="Noguchi H."/>
            <person name="Minakuchi Y."/>
            <person name="Suzuki M."/>
            <person name="Kawai-Toyooka H."/>
            <person name="Smith D.R."/>
            <person name="Sparks H."/>
            <person name="Anderson J."/>
            <person name="Bakaric R."/>
            <person name="Luria V."/>
            <person name="Karger A."/>
            <person name="Kirschner M.W."/>
            <person name="Durand P.M."/>
            <person name="Michod R.E."/>
            <person name="Nozaki H."/>
            <person name="Olson B.J."/>
        </authorList>
    </citation>
    <scope>NUCLEOTIDE SEQUENCE [LARGE SCALE GENOMIC DNA]</scope>
    <source>
        <strain evidence="3">NIES-2863</strain>
    </source>
</reference>
<keyword evidence="1" id="KW-1133">Transmembrane helix</keyword>
<protein>
    <submittedName>
        <fullName evidence="2">Uncharacterized protein</fullName>
    </submittedName>
</protein>
<evidence type="ECO:0000256" key="1">
    <source>
        <dbReference type="SAM" id="Phobius"/>
    </source>
</evidence>
<accession>A0A150GW89</accession>
<proteinExistence type="predicted"/>
<dbReference type="Proteomes" id="UP000075714">
    <property type="component" value="Unassembled WGS sequence"/>
</dbReference>
<dbReference type="AlphaFoldDB" id="A0A150GW89"/>
<feature type="transmembrane region" description="Helical" evidence="1">
    <location>
        <begin position="31"/>
        <end position="49"/>
    </location>
</feature>
<sequence>MGRRLASLADRGKNSAQNTATHFQTTLATKLLVLLAGVGAVLLIVAAVLDSRGIGVPGNGLRWLYLFGAVLCAMLLWNGLVDLAHNRLEAWDGADS</sequence>